<dbReference type="AlphaFoldDB" id="G3HVY4"/>
<organism evidence="1 2">
    <name type="scientific">Cricetulus griseus</name>
    <name type="common">Chinese hamster</name>
    <name type="synonym">Cricetulus barabensis griseus</name>
    <dbReference type="NCBI Taxonomy" id="10029"/>
    <lineage>
        <taxon>Eukaryota</taxon>
        <taxon>Metazoa</taxon>
        <taxon>Chordata</taxon>
        <taxon>Craniata</taxon>
        <taxon>Vertebrata</taxon>
        <taxon>Euteleostomi</taxon>
        <taxon>Mammalia</taxon>
        <taxon>Eutheria</taxon>
        <taxon>Euarchontoglires</taxon>
        <taxon>Glires</taxon>
        <taxon>Rodentia</taxon>
        <taxon>Myomorpha</taxon>
        <taxon>Muroidea</taxon>
        <taxon>Cricetidae</taxon>
        <taxon>Cricetinae</taxon>
        <taxon>Cricetulus</taxon>
    </lineage>
</organism>
<dbReference type="InParanoid" id="G3HVY4"/>
<dbReference type="Proteomes" id="UP000001075">
    <property type="component" value="Unassembled WGS sequence"/>
</dbReference>
<protein>
    <submittedName>
        <fullName evidence="1">Uncharacterized protein</fullName>
    </submittedName>
</protein>
<evidence type="ECO:0000313" key="1">
    <source>
        <dbReference type="EMBL" id="EGW05377.1"/>
    </source>
</evidence>
<name>G3HVY4_CRIGR</name>
<dbReference type="EMBL" id="JH000808">
    <property type="protein sequence ID" value="EGW05377.1"/>
    <property type="molecule type" value="Genomic_DNA"/>
</dbReference>
<sequence length="68" mass="7754">MVGKPGACRNLLECVFLQVMSFTTFQNDTVFLLVYQEHLMSEGEKQVKNVTYSPCGCHLLCQQTPHLF</sequence>
<proteinExistence type="predicted"/>
<gene>
    <name evidence="1" type="ORF">I79_015130</name>
</gene>
<accession>G3HVY4</accession>
<evidence type="ECO:0000313" key="2">
    <source>
        <dbReference type="Proteomes" id="UP000001075"/>
    </source>
</evidence>
<reference evidence="2" key="1">
    <citation type="journal article" date="2011" name="Nat. Biotechnol.">
        <title>The genomic sequence of the Chinese hamster ovary (CHO)-K1 cell line.</title>
        <authorList>
            <person name="Xu X."/>
            <person name="Nagarajan H."/>
            <person name="Lewis N.E."/>
            <person name="Pan S."/>
            <person name="Cai Z."/>
            <person name="Liu X."/>
            <person name="Chen W."/>
            <person name="Xie M."/>
            <person name="Wang W."/>
            <person name="Hammond S."/>
            <person name="Andersen M.R."/>
            <person name="Neff N."/>
            <person name="Passarelli B."/>
            <person name="Koh W."/>
            <person name="Fan H.C."/>
            <person name="Wang J."/>
            <person name="Gui Y."/>
            <person name="Lee K.H."/>
            <person name="Betenbaugh M.J."/>
            <person name="Quake S.R."/>
            <person name="Famili I."/>
            <person name="Palsson B.O."/>
            <person name="Wang J."/>
        </authorList>
    </citation>
    <scope>NUCLEOTIDE SEQUENCE [LARGE SCALE GENOMIC DNA]</scope>
    <source>
        <strain evidence="2">CHO K1 cell line</strain>
    </source>
</reference>